<sequence>MHNWKEDEQKLYAPPDSPQVIHVPKQSYFIIDGASTREESSTAERIETLIALSEAVKRMPDSGYSPPGFTDYCVYPLERLIHSSTSTGGLADNSSWMIRQPNFIDNEVICRAFRLLYSEKNLPHLPEVAFEEFEDGLSVQVRVPNKPQKRQMASEAIEHFLLENGWKRRTDTYREIFCSSNLQASDEVIYRVFVEEAQ</sequence>
<evidence type="ECO:0008006" key="3">
    <source>
        <dbReference type="Google" id="ProtNLM"/>
    </source>
</evidence>
<comment type="caution">
    <text evidence="1">The sequence shown here is derived from an EMBL/GenBank/DDBJ whole genome shotgun (WGS) entry which is preliminary data.</text>
</comment>
<name>A0ABV9MER4_9BACL</name>
<dbReference type="Gene3D" id="3.20.80.10">
    <property type="entry name" value="Regulatory factor, effector binding domain"/>
    <property type="match status" value="1"/>
</dbReference>
<reference evidence="2" key="1">
    <citation type="journal article" date="2019" name="Int. J. Syst. Evol. Microbiol.">
        <title>The Global Catalogue of Microorganisms (GCM) 10K type strain sequencing project: providing services to taxonomists for standard genome sequencing and annotation.</title>
        <authorList>
            <consortium name="The Broad Institute Genomics Platform"/>
            <consortium name="The Broad Institute Genome Sequencing Center for Infectious Disease"/>
            <person name="Wu L."/>
            <person name="Ma J."/>
        </authorList>
    </citation>
    <scope>NUCLEOTIDE SEQUENCE [LARGE SCALE GENOMIC DNA]</scope>
    <source>
        <strain evidence="2">CGMCC 1.12151</strain>
    </source>
</reference>
<evidence type="ECO:0000313" key="1">
    <source>
        <dbReference type="EMBL" id="MFC4714362.1"/>
    </source>
</evidence>
<accession>A0ABV9MER4</accession>
<keyword evidence="2" id="KW-1185">Reference proteome</keyword>
<organism evidence="1 2">
    <name type="scientific">Planococcus dechangensis</name>
    <dbReference type="NCBI Taxonomy" id="1176255"/>
    <lineage>
        <taxon>Bacteria</taxon>
        <taxon>Bacillati</taxon>
        <taxon>Bacillota</taxon>
        <taxon>Bacilli</taxon>
        <taxon>Bacillales</taxon>
        <taxon>Caryophanaceae</taxon>
        <taxon>Planococcus</taxon>
    </lineage>
</organism>
<evidence type="ECO:0000313" key="2">
    <source>
        <dbReference type="Proteomes" id="UP001595932"/>
    </source>
</evidence>
<gene>
    <name evidence="1" type="ORF">ACFO5U_16035</name>
</gene>
<dbReference type="InterPro" id="IPR011256">
    <property type="entry name" value="Reg_factor_effector_dom_sf"/>
</dbReference>
<dbReference type="RefSeq" id="WP_377280079.1">
    <property type="nucleotide sequence ID" value="NZ_JBHSGL010000015.1"/>
</dbReference>
<dbReference type="Proteomes" id="UP001595932">
    <property type="component" value="Unassembled WGS sequence"/>
</dbReference>
<dbReference type="EMBL" id="JBHSGL010000015">
    <property type="protein sequence ID" value="MFC4714362.1"/>
    <property type="molecule type" value="Genomic_DNA"/>
</dbReference>
<protein>
    <recommendedName>
        <fullName evidence="3">GyrI-like domain-containing protein</fullName>
    </recommendedName>
</protein>
<proteinExistence type="predicted"/>